<keyword evidence="3" id="KW-1185">Reference proteome</keyword>
<accession>A0A397PI61</accession>
<dbReference type="EMBL" id="QXDF01000002">
    <property type="protein sequence ID" value="RIA47569.1"/>
    <property type="molecule type" value="Genomic_DNA"/>
</dbReference>
<dbReference type="AlphaFoldDB" id="A0A397PI61"/>
<feature type="compositionally biased region" description="Polar residues" evidence="1">
    <location>
        <begin position="1"/>
        <end position="13"/>
    </location>
</feature>
<dbReference type="Proteomes" id="UP000266273">
    <property type="component" value="Unassembled WGS sequence"/>
</dbReference>
<comment type="caution">
    <text evidence="2">The sequence shown here is derived from an EMBL/GenBank/DDBJ whole genome shotgun (WGS) entry which is preliminary data.</text>
</comment>
<dbReference type="InterPro" id="IPR022025">
    <property type="entry name" value="Amidoligase_2"/>
</dbReference>
<proteinExistence type="predicted"/>
<dbReference type="GO" id="GO:0016874">
    <property type="term" value="F:ligase activity"/>
    <property type="evidence" value="ECO:0007669"/>
    <property type="project" value="UniProtKB-KW"/>
</dbReference>
<gene>
    <name evidence="2" type="ORF">BXY53_2124</name>
</gene>
<evidence type="ECO:0000313" key="2">
    <source>
        <dbReference type="EMBL" id="RIA47569.1"/>
    </source>
</evidence>
<dbReference type="RefSeq" id="WP_119061946.1">
    <property type="nucleotide sequence ID" value="NZ_QXDF01000002.1"/>
</dbReference>
<evidence type="ECO:0000313" key="3">
    <source>
        <dbReference type="Proteomes" id="UP000266273"/>
    </source>
</evidence>
<keyword evidence="2" id="KW-0436">Ligase</keyword>
<sequence length="347" mass="39612">MSFEQQQTGQGQLSPAAPPFPENWEGEPRQVGVEIEFATVSPRQAAECVQEIFGGDIKTLTSHRIQVTGTSHGDFQVELDSQYIHRLESPQESPILAAQLDEWLRWFQSSLGEIVGELAATVIPCEIVCPPMSLADMHLLDATVDALNRRGATGTRENPLYAFGAQLNPDIAQKDAAYVTAILKAYLLLSPWLREVIAVDMTRRVFAFADPFPKTYMRRVTATDYWPGFPQLIDDYVWYNPTRNRELDLLPLFAWLDEPRVRAAVTDTRVKSRPTFHYRLPDANFGMADWTITREWNRWVEVERLAADADKLRMVCDAYAEHERRFFRGWWSERVADLLALPGPGRI</sequence>
<reference evidence="2 3" key="1">
    <citation type="submission" date="2018-08" db="EMBL/GenBank/DDBJ databases">
        <title>Genomic Encyclopedia of Archaeal and Bacterial Type Strains, Phase II (KMG-II): from individual species to whole genera.</title>
        <authorList>
            <person name="Goeker M."/>
        </authorList>
    </citation>
    <scope>NUCLEOTIDE SEQUENCE [LARGE SCALE GENOMIC DNA]</scope>
    <source>
        <strain evidence="2 3">DSM 5002</strain>
    </source>
</reference>
<dbReference type="Pfam" id="PF12224">
    <property type="entry name" value="Amidoligase_2"/>
    <property type="match status" value="1"/>
</dbReference>
<dbReference type="OrthoDB" id="5597599at2"/>
<name>A0A397PI61_9HYPH</name>
<protein>
    <submittedName>
        <fullName evidence="2">Putative amidoligase enzyme</fullName>
    </submittedName>
</protein>
<organism evidence="2 3">
    <name type="scientific">Dichotomicrobium thermohalophilum</name>
    <dbReference type="NCBI Taxonomy" id="933063"/>
    <lineage>
        <taxon>Bacteria</taxon>
        <taxon>Pseudomonadati</taxon>
        <taxon>Pseudomonadota</taxon>
        <taxon>Alphaproteobacteria</taxon>
        <taxon>Hyphomicrobiales</taxon>
        <taxon>Hyphomicrobiaceae</taxon>
        <taxon>Dichotomicrobium</taxon>
    </lineage>
</organism>
<feature type="region of interest" description="Disordered" evidence="1">
    <location>
        <begin position="1"/>
        <end position="26"/>
    </location>
</feature>
<evidence type="ECO:0000256" key="1">
    <source>
        <dbReference type="SAM" id="MobiDB-lite"/>
    </source>
</evidence>